<dbReference type="SMART" id="SM00026">
    <property type="entry name" value="EPEND"/>
    <property type="match status" value="1"/>
</dbReference>
<dbReference type="GO" id="GO:0005509">
    <property type="term" value="F:calcium ion binding"/>
    <property type="evidence" value="ECO:0007669"/>
    <property type="project" value="InterPro"/>
</dbReference>
<evidence type="ECO:0000256" key="1">
    <source>
        <dbReference type="ARBA" id="ARBA00010771"/>
    </source>
</evidence>
<dbReference type="KEGG" id="gat:120825673"/>
<evidence type="ECO:0000313" key="4">
    <source>
        <dbReference type="Proteomes" id="UP000007635"/>
    </source>
</evidence>
<dbReference type="PANTHER" id="PTHR10697:SF5">
    <property type="entry name" value="EPENDYMIN-RELATED"/>
    <property type="match status" value="1"/>
</dbReference>
<name>A0AAQ4NXH3_GASAC</name>
<organism evidence="3 4">
    <name type="scientific">Gasterosteus aculeatus aculeatus</name>
    <name type="common">three-spined stickleback</name>
    <dbReference type="NCBI Taxonomy" id="481459"/>
    <lineage>
        <taxon>Eukaryota</taxon>
        <taxon>Metazoa</taxon>
        <taxon>Chordata</taxon>
        <taxon>Craniata</taxon>
        <taxon>Vertebrata</taxon>
        <taxon>Euteleostomi</taxon>
        <taxon>Actinopterygii</taxon>
        <taxon>Neopterygii</taxon>
        <taxon>Teleostei</taxon>
        <taxon>Neoteleostei</taxon>
        <taxon>Acanthomorphata</taxon>
        <taxon>Eupercaria</taxon>
        <taxon>Perciformes</taxon>
        <taxon>Cottioidei</taxon>
        <taxon>Gasterosteales</taxon>
        <taxon>Gasterosteidae</taxon>
        <taxon>Gasterosteus</taxon>
    </lineage>
</organism>
<dbReference type="PANTHER" id="PTHR10697">
    <property type="entry name" value="MAMMALIAN EPENDYMIN-RELATED PROTEIN 1"/>
    <property type="match status" value="1"/>
</dbReference>
<sequence length="229" mass="25138">MNLLSVLSCLCLALTSAAAQAPKPCVSPELMTGSFTLMDAGGLYVSTGAVSYDALGQRMRVRNIPLVGNQTFKMDLLILFNEKVYYEIDWSKLSCKKKALDTTFIPMQVPSDAKLMGQVFMGSSSYWGAGVLTNTWYGELPQNGQYSAVFTEIGCVPVTWSIYTPASGWVALSTYNWVFGNTNPMDYSPPFFCGQSELEAIEKPHTFFTALQSLAKQTKEHEKTSGASH</sequence>
<dbReference type="GeneID" id="120825673"/>
<evidence type="ECO:0000256" key="2">
    <source>
        <dbReference type="SAM" id="SignalP"/>
    </source>
</evidence>
<dbReference type="Proteomes" id="UP000007635">
    <property type="component" value="Chromosome IX"/>
</dbReference>
<keyword evidence="2" id="KW-0732">Signal</keyword>
<dbReference type="GO" id="GO:0005764">
    <property type="term" value="C:lysosome"/>
    <property type="evidence" value="ECO:0007669"/>
    <property type="project" value="TreeGrafter"/>
</dbReference>
<comment type="similarity">
    <text evidence="1">Belongs to the ependymin family.</text>
</comment>
<dbReference type="InterPro" id="IPR001299">
    <property type="entry name" value="Ependymin"/>
</dbReference>
<reference evidence="3 4" key="1">
    <citation type="journal article" date="2021" name="G3 (Bethesda)">
        <title>Improved contiguity of the threespine stickleback genome using long-read sequencing.</title>
        <authorList>
            <person name="Nath S."/>
            <person name="Shaw D.E."/>
            <person name="White M.A."/>
        </authorList>
    </citation>
    <scope>NUCLEOTIDE SEQUENCE [LARGE SCALE GENOMIC DNA]</scope>
    <source>
        <strain evidence="3 4">Lake Benthic</strain>
    </source>
</reference>
<dbReference type="RefSeq" id="XP_040043356.1">
    <property type="nucleotide sequence ID" value="XM_040187422.1"/>
</dbReference>
<keyword evidence="4" id="KW-1185">Reference proteome</keyword>
<dbReference type="AlphaFoldDB" id="A0AAQ4NXH3"/>
<proteinExistence type="inferred from homology"/>
<evidence type="ECO:0008006" key="5">
    <source>
        <dbReference type="Google" id="ProtNLM"/>
    </source>
</evidence>
<reference evidence="3" key="3">
    <citation type="submission" date="2025-09" db="UniProtKB">
        <authorList>
            <consortium name="Ensembl"/>
        </authorList>
    </citation>
    <scope>IDENTIFICATION</scope>
</reference>
<dbReference type="Pfam" id="PF00811">
    <property type="entry name" value="Ependymin"/>
    <property type="match status" value="1"/>
</dbReference>
<accession>A0AAQ4NXH3</accession>
<feature type="chain" id="PRO_5042920012" description="Ependymin" evidence="2">
    <location>
        <begin position="20"/>
        <end position="229"/>
    </location>
</feature>
<dbReference type="GO" id="GO:0007160">
    <property type="term" value="P:cell-matrix adhesion"/>
    <property type="evidence" value="ECO:0007669"/>
    <property type="project" value="InterPro"/>
</dbReference>
<dbReference type="GeneTree" id="ENSGT00940000164430"/>
<reference evidence="3" key="2">
    <citation type="submission" date="2025-08" db="UniProtKB">
        <authorList>
            <consortium name="Ensembl"/>
        </authorList>
    </citation>
    <scope>IDENTIFICATION</scope>
</reference>
<dbReference type="PRINTS" id="PR00317">
    <property type="entry name" value="EPENDYMIN"/>
</dbReference>
<dbReference type="Ensembl" id="ENSGACT00000034893.1">
    <property type="protein sequence ID" value="ENSGACP00000031310.1"/>
    <property type="gene ID" value="ENSGACG00000029348.1"/>
</dbReference>
<dbReference type="GO" id="GO:0005576">
    <property type="term" value="C:extracellular region"/>
    <property type="evidence" value="ECO:0007669"/>
    <property type="project" value="InterPro"/>
</dbReference>
<evidence type="ECO:0000313" key="3">
    <source>
        <dbReference type="Ensembl" id="ENSGACP00000031310.1"/>
    </source>
</evidence>
<protein>
    <recommendedName>
        <fullName evidence="5">Ependymin</fullName>
    </recommendedName>
</protein>
<feature type="signal peptide" evidence="2">
    <location>
        <begin position="1"/>
        <end position="19"/>
    </location>
</feature>